<dbReference type="EMBL" id="BMOE01000001">
    <property type="protein sequence ID" value="GGJ65133.1"/>
    <property type="molecule type" value="Genomic_DNA"/>
</dbReference>
<dbReference type="AlphaFoldDB" id="A0A917P7C8"/>
<dbReference type="RefSeq" id="WP_188960729.1">
    <property type="nucleotide sequence ID" value="NZ_BMOE01000001.1"/>
</dbReference>
<organism evidence="1 2">
    <name type="scientific">Deinococcus aquiradiocola</name>
    <dbReference type="NCBI Taxonomy" id="393059"/>
    <lineage>
        <taxon>Bacteria</taxon>
        <taxon>Thermotogati</taxon>
        <taxon>Deinococcota</taxon>
        <taxon>Deinococci</taxon>
        <taxon>Deinococcales</taxon>
        <taxon>Deinococcaceae</taxon>
        <taxon>Deinococcus</taxon>
    </lineage>
</organism>
<keyword evidence="2" id="KW-1185">Reference proteome</keyword>
<reference evidence="1" key="1">
    <citation type="journal article" date="2014" name="Int. J. Syst. Evol. Microbiol.">
        <title>Complete genome sequence of Corynebacterium casei LMG S-19264T (=DSM 44701T), isolated from a smear-ripened cheese.</title>
        <authorList>
            <consortium name="US DOE Joint Genome Institute (JGI-PGF)"/>
            <person name="Walter F."/>
            <person name="Albersmeier A."/>
            <person name="Kalinowski J."/>
            <person name="Ruckert C."/>
        </authorList>
    </citation>
    <scope>NUCLEOTIDE SEQUENCE</scope>
    <source>
        <strain evidence="1">JCM 14371</strain>
    </source>
</reference>
<evidence type="ECO:0000313" key="2">
    <source>
        <dbReference type="Proteomes" id="UP000635726"/>
    </source>
</evidence>
<dbReference type="Proteomes" id="UP000635726">
    <property type="component" value="Unassembled WGS sequence"/>
</dbReference>
<gene>
    <name evidence="1" type="ORF">GCM10008939_06270</name>
</gene>
<name>A0A917P7C8_9DEIO</name>
<sequence length="129" mass="13815">MSRIDAPGDVQSPVTLHPLDADRALIGVRLACPDTGAVVTAVLTPAQQRALLVHLQAHLDRQPAPDPHAERVASLARWRDAHRDGPCPDCDPTPAPCICEIAEPLIGRTHTADELASFQGLDDALNGRR</sequence>
<reference evidence="1" key="2">
    <citation type="submission" date="2020-09" db="EMBL/GenBank/DDBJ databases">
        <authorList>
            <person name="Sun Q."/>
            <person name="Ohkuma M."/>
        </authorList>
    </citation>
    <scope>NUCLEOTIDE SEQUENCE</scope>
    <source>
        <strain evidence="1">JCM 14371</strain>
    </source>
</reference>
<protein>
    <submittedName>
        <fullName evidence="1">Uncharacterized protein</fullName>
    </submittedName>
</protein>
<evidence type="ECO:0000313" key="1">
    <source>
        <dbReference type="EMBL" id="GGJ65133.1"/>
    </source>
</evidence>
<proteinExistence type="predicted"/>
<comment type="caution">
    <text evidence="1">The sequence shown here is derived from an EMBL/GenBank/DDBJ whole genome shotgun (WGS) entry which is preliminary data.</text>
</comment>
<accession>A0A917P7C8</accession>